<dbReference type="SMART" id="SM00862">
    <property type="entry name" value="Trans_reg_C"/>
    <property type="match status" value="1"/>
</dbReference>
<dbReference type="GO" id="GO:0000160">
    <property type="term" value="P:phosphorelay signal transduction system"/>
    <property type="evidence" value="ECO:0007669"/>
    <property type="project" value="InterPro"/>
</dbReference>
<dbReference type="SUPFAM" id="SSF48452">
    <property type="entry name" value="TPR-like"/>
    <property type="match status" value="1"/>
</dbReference>
<accession>A0A8J3CCD2</accession>
<evidence type="ECO:0000256" key="3">
    <source>
        <dbReference type="ARBA" id="ARBA00023125"/>
    </source>
</evidence>
<proteinExistence type="inferred from homology"/>
<dbReference type="Pfam" id="PF00486">
    <property type="entry name" value="Trans_reg_C"/>
    <property type="match status" value="1"/>
</dbReference>
<organism evidence="7 8">
    <name type="scientific">Longimycelium tulufanense</name>
    <dbReference type="NCBI Taxonomy" id="907463"/>
    <lineage>
        <taxon>Bacteria</taxon>
        <taxon>Bacillati</taxon>
        <taxon>Actinomycetota</taxon>
        <taxon>Actinomycetes</taxon>
        <taxon>Pseudonocardiales</taxon>
        <taxon>Pseudonocardiaceae</taxon>
        <taxon>Longimycelium</taxon>
    </lineage>
</organism>
<comment type="similarity">
    <text evidence="1">Belongs to the AfsR/DnrI/RedD regulatory family.</text>
</comment>
<feature type="domain" description="OmpR/PhoB-type" evidence="6">
    <location>
        <begin position="1"/>
        <end position="95"/>
    </location>
</feature>
<evidence type="ECO:0000256" key="4">
    <source>
        <dbReference type="ARBA" id="ARBA00023163"/>
    </source>
</evidence>
<evidence type="ECO:0000259" key="6">
    <source>
        <dbReference type="PROSITE" id="PS51755"/>
    </source>
</evidence>
<gene>
    <name evidence="7" type="ORF">GCM10012275_24610</name>
</gene>
<feature type="DNA-binding region" description="OmpR/PhoB-type" evidence="5">
    <location>
        <begin position="1"/>
        <end position="95"/>
    </location>
</feature>
<keyword evidence="8" id="KW-1185">Reference proteome</keyword>
<reference evidence="7" key="1">
    <citation type="journal article" date="2014" name="Int. J. Syst. Evol. Microbiol.">
        <title>Complete genome sequence of Corynebacterium casei LMG S-19264T (=DSM 44701T), isolated from a smear-ripened cheese.</title>
        <authorList>
            <consortium name="US DOE Joint Genome Institute (JGI-PGF)"/>
            <person name="Walter F."/>
            <person name="Albersmeier A."/>
            <person name="Kalinowski J."/>
            <person name="Ruckert C."/>
        </authorList>
    </citation>
    <scope>NUCLEOTIDE SEQUENCE</scope>
    <source>
        <strain evidence="7">CGMCC 4.5737</strain>
    </source>
</reference>
<dbReference type="InterPro" id="IPR011990">
    <property type="entry name" value="TPR-like_helical_dom_sf"/>
</dbReference>
<dbReference type="InterPro" id="IPR016032">
    <property type="entry name" value="Sig_transdc_resp-reg_C-effctor"/>
</dbReference>
<dbReference type="CDD" id="cd15831">
    <property type="entry name" value="BTAD"/>
    <property type="match status" value="1"/>
</dbReference>
<evidence type="ECO:0000313" key="7">
    <source>
        <dbReference type="EMBL" id="GGM52695.1"/>
    </source>
</evidence>
<dbReference type="InterPro" id="IPR001867">
    <property type="entry name" value="OmpR/PhoB-type_DNA-bd"/>
</dbReference>
<evidence type="ECO:0000256" key="5">
    <source>
        <dbReference type="PROSITE-ProRule" id="PRU01091"/>
    </source>
</evidence>
<dbReference type="GO" id="GO:0003677">
    <property type="term" value="F:DNA binding"/>
    <property type="evidence" value="ECO:0007669"/>
    <property type="project" value="UniProtKB-UniRule"/>
</dbReference>
<dbReference type="InterPro" id="IPR051677">
    <property type="entry name" value="AfsR-DnrI-RedD_regulator"/>
</dbReference>
<dbReference type="InterPro" id="IPR005158">
    <property type="entry name" value="BTAD"/>
</dbReference>
<dbReference type="EMBL" id="BMMK01000009">
    <property type="protein sequence ID" value="GGM52695.1"/>
    <property type="molecule type" value="Genomic_DNA"/>
</dbReference>
<evidence type="ECO:0000256" key="2">
    <source>
        <dbReference type="ARBA" id="ARBA00023015"/>
    </source>
</evidence>
<dbReference type="Proteomes" id="UP000637578">
    <property type="component" value="Unassembled WGS sequence"/>
</dbReference>
<sequence>MGPLSLRLGSSEATPSAKKERRILSLLLLNYSRVVPVSLMIDELWGAAPPKRALATVQTYILNIRKSLVRALRADSKTVYRDLLVTRSGGYLFNCASVVFDLQEYRKLESAGRKALDAGDDRAAVRSLRRADNLWDGPPLAGVELGLPLEVEVTRLNQSRLTAMELRIAAELRLGRHADILSELAALALQHPFHENIHAYLMVALYRSGRRTCALEVFQRLRSKMTAELGLEPSAKLRQLQEAILNSMEIDNEELSSPRLCSSR</sequence>
<dbReference type="Gene3D" id="1.25.40.10">
    <property type="entry name" value="Tetratricopeptide repeat domain"/>
    <property type="match status" value="1"/>
</dbReference>
<keyword evidence="4" id="KW-0804">Transcription</keyword>
<dbReference type="PANTHER" id="PTHR35807:SF1">
    <property type="entry name" value="TRANSCRIPTIONAL REGULATOR REDD"/>
    <property type="match status" value="1"/>
</dbReference>
<dbReference type="PANTHER" id="PTHR35807">
    <property type="entry name" value="TRANSCRIPTIONAL REGULATOR REDD-RELATED"/>
    <property type="match status" value="1"/>
</dbReference>
<dbReference type="Pfam" id="PF03704">
    <property type="entry name" value="BTAD"/>
    <property type="match status" value="1"/>
</dbReference>
<dbReference type="SMART" id="SM01043">
    <property type="entry name" value="BTAD"/>
    <property type="match status" value="1"/>
</dbReference>
<comment type="caution">
    <text evidence="7">The sequence shown here is derived from an EMBL/GenBank/DDBJ whole genome shotgun (WGS) entry which is preliminary data.</text>
</comment>
<dbReference type="GO" id="GO:0006355">
    <property type="term" value="P:regulation of DNA-templated transcription"/>
    <property type="evidence" value="ECO:0007669"/>
    <property type="project" value="InterPro"/>
</dbReference>
<dbReference type="PROSITE" id="PS51755">
    <property type="entry name" value="OMPR_PHOB"/>
    <property type="match status" value="1"/>
</dbReference>
<reference evidence="7" key="2">
    <citation type="submission" date="2020-09" db="EMBL/GenBank/DDBJ databases">
        <authorList>
            <person name="Sun Q."/>
            <person name="Zhou Y."/>
        </authorList>
    </citation>
    <scope>NUCLEOTIDE SEQUENCE</scope>
    <source>
        <strain evidence="7">CGMCC 4.5737</strain>
    </source>
</reference>
<evidence type="ECO:0000313" key="8">
    <source>
        <dbReference type="Proteomes" id="UP000637578"/>
    </source>
</evidence>
<keyword evidence="3 5" id="KW-0238">DNA-binding</keyword>
<keyword evidence="2" id="KW-0805">Transcription regulation</keyword>
<protein>
    <recommendedName>
        <fullName evidence="6">OmpR/PhoB-type domain-containing protein</fullName>
    </recommendedName>
</protein>
<evidence type="ECO:0000256" key="1">
    <source>
        <dbReference type="ARBA" id="ARBA00005820"/>
    </source>
</evidence>
<dbReference type="Gene3D" id="1.10.10.10">
    <property type="entry name" value="Winged helix-like DNA-binding domain superfamily/Winged helix DNA-binding domain"/>
    <property type="match status" value="1"/>
</dbReference>
<dbReference type="AlphaFoldDB" id="A0A8J3CCD2"/>
<dbReference type="InterPro" id="IPR036388">
    <property type="entry name" value="WH-like_DNA-bd_sf"/>
</dbReference>
<dbReference type="SUPFAM" id="SSF46894">
    <property type="entry name" value="C-terminal effector domain of the bipartite response regulators"/>
    <property type="match status" value="1"/>
</dbReference>
<name>A0A8J3CCD2_9PSEU</name>